<comment type="similarity">
    <text evidence="1">Belongs to the MtrH family.</text>
</comment>
<name>A0AA41R123_9BACT</name>
<evidence type="ECO:0000256" key="2">
    <source>
        <dbReference type="ARBA" id="ARBA00022603"/>
    </source>
</evidence>
<dbReference type="RefSeq" id="WP_246903021.1">
    <property type="nucleotide sequence ID" value="NZ_JALJRB010000002.1"/>
</dbReference>
<evidence type="ECO:0008006" key="6">
    <source>
        <dbReference type="Google" id="ProtNLM"/>
    </source>
</evidence>
<dbReference type="InterPro" id="IPR011005">
    <property type="entry name" value="Dihydropteroate_synth-like_sf"/>
</dbReference>
<dbReference type="GO" id="GO:0008168">
    <property type="term" value="F:methyltransferase activity"/>
    <property type="evidence" value="ECO:0007669"/>
    <property type="project" value="UniProtKB-KW"/>
</dbReference>
<dbReference type="EMBL" id="JALJRB010000002">
    <property type="protein sequence ID" value="MCJ8499626.1"/>
    <property type="molecule type" value="Genomic_DNA"/>
</dbReference>
<comment type="caution">
    <text evidence="4">The sequence shown here is derived from an EMBL/GenBank/DDBJ whole genome shotgun (WGS) entry which is preliminary data.</text>
</comment>
<dbReference type="InterPro" id="IPR023467">
    <property type="entry name" value="MeTrfase_MtrH/MtxH"/>
</dbReference>
<keyword evidence="5" id="KW-1185">Reference proteome</keyword>
<dbReference type="Proteomes" id="UP001165427">
    <property type="component" value="Unassembled WGS sequence"/>
</dbReference>
<dbReference type="Gene3D" id="3.20.20.20">
    <property type="entry name" value="Dihydropteroate synthase-like"/>
    <property type="match status" value="1"/>
</dbReference>
<organism evidence="4 5">
    <name type="scientific">Desulfatitalea alkaliphila</name>
    <dbReference type="NCBI Taxonomy" id="2929485"/>
    <lineage>
        <taxon>Bacteria</taxon>
        <taxon>Pseudomonadati</taxon>
        <taxon>Thermodesulfobacteriota</taxon>
        <taxon>Desulfobacteria</taxon>
        <taxon>Desulfobacterales</taxon>
        <taxon>Desulfosarcinaceae</taxon>
        <taxon>Desulfatitalea</taxon>
    </lineage>
</organism>
<reference evidence="4" key="1">
    <citation type="submission" date="2022-04" db="EMBL/GenBank/DDBJ databases">
        <title>Desulfatitalea alkaliphila sp. nov., a novel anaerobic sulfate-reducing bacterium isolated from terrestrial mud volcano, Taman Peninsula, Russia.</title>
        <authorList>
            <person name="Khomyakova M.A."/>
            <person name="Merkel A.Y."/>
            <person name="Slobodkin A.I."/>
        </authorList>
    </citation>
    <scope>NUCLEOTIDE SEQUENCE</scope>
    <source>
        <strain evidence="4">M08but</strain>
    </source>
</reference>
<evidence type="ECO:0000313" key="4">
    <source>
        <dbReference type="EMBL" id="MCJ8499626.1"/>
    </source>
</evidence>
<proteinExistence type="inferred from homology"/>
<evidence type="ECO:0000313" key="5">
    <source>
        <dbReference type="Proteomes" id="UP001165427"/>
    </source>
</evidence>
<gene>
    <name evidence="4" type="ORF">MRX98_03495</name>
</gene>
<evidence type="ECO:0000256" key="3">
    <source>
        <dbReference type="ARBA" id="ARBA00022679"/>
    </source>
</evidence>
<protein>
    <recommendedName>
        <fullName evidence="6">Tetrahydromethanopterin S-methyltransferase</fullName>
    </recommendedName>
</protein>
<evidence type="ECO:0000256" key="1">
    <source>
        <dbReference type="ARBA" id="ARBA00006230"/>
    </source>
</evidence>
<dbReference type="GO" id="GO:0006730">
    <property type="term" value="P:one-carbon metabolic process"/>
    <property type="evidence" value="ECO:0007669"/>
    <property type="project" value="InterPro"/>
</dbReference>
<sequence>MFRLSTEQKVCEVGGVKFGGQPGEYPCVCVSSIFQKGDKVFTGKRKEGFDEVRAKELLQTQERLTAETGVPGMADIVANTGDEFKRFIDFVSENSSMPFCIDAWVMKPKLEGAAYCAEKGLLDRMFYNSLTVWEKDLETEIREIAQIGVKHVLLVAFDQEDQMPSGRISGTQKLLDAIEKVGAKFESIFVDTSVMNGPATAFCGIANRMIKEKWGFPAASAPSNGSYMDLKRFKDTWGFKGWSATDAALESLSAFFFHDMIFSGPMAGATRILPAVAEAEAFLATAVFAETKQLPKDPNHPLFKLFPDFVEQLKTLA</sequence>
<dbReference type="SUPFAM" id="SSF51717">
    <property type="entry name" value="Dihydropteroate synthetase-like"/>
    <property type="match status" value="1"/>
</dbReference>
<dbReference type="GO" id="GO:0032259">
    <property type="term" value="P:methylation"/>
    <property type="evidence" value="ECO:0007669"/>
    <property type="project" value="UniProtKB-KW"/>
</dbReference>
<accession>A0AA41R123</accession>
<keyword evidence="2" id="KW-0489">Methyltransferase</keyword>
<dbReference type="AlphaFoldDB" id="A0AA41R123"/>
<dbReference type="Pfam" id="PF02007">
    <property type="entry name" value="MtrH"/>
    <property type="match status" value="1"/>
</dbReference>
<keyword evidence="3" id="KW-0808">Transferase</keyword>